<dbReference type="Pfam" id="PF01981">
    <property type="entry name" value="PTH2"/>
    <property type="match status" value="1"/>
</dbReference>
<dbReference type="PANTHER" id="PTHR12649:SF11">
    <property type="entry name" value="PEPTIDYL-TRNA HYDROLASE 2, MITOCHONDRIAL"/>
    <property type="match status" value="1"/>
</dbReference>
<evidence type="ECO:0000256" key="4">
    <source>
        <dbReference type="ARBA" id="ARBA00048707"/>
    </source>
</evidence>
<dbReference type="Gene3D" id="3.40.1490.10">
    <property type="entry name" value="Bit1"/>
    <property type="match status" value="1"/>
</dbReference>
<evidence type="ECO:0000313" key="5">
    <source>
        <dbReference type="EMBL" id="GAG83355.1"/>
    </source>
</evidence>
<dbReference type="EMBL" id="BART01019215">
    <property type="protein sequence ID" value="GAG83355.1"/>
    <property type="molecule type" value="Genomic_DNA"/>
</dbReference>
<gene>
    <name evidence="5" type="ORF">S01H4_36028</name>
</gene>
<dbReference type="FunFam" id="3.40.1490.10:FF:000002">
    <property type="entry name" value="Peptidyl-tRNA hydrolase 2, mitochondrial"/>
    <property type="match status" value="1"/>
</dbReference>
<dbReference type="EC" id="3.1.1.29" evidence="1"/>
<evidence type="ECO:0000256" key="2">
    <source>
        <dbReference type="ARBA" id="ARBA00022801"/>
    </source>
</evidence>
<dbReference type="InterPro" id="IPR002833">
    <property type="entry name" value="PTH2"/>
</dbReference>
<name>X1AL82_9ZZZZ</name>
<comment type="similarity">
    <text evidence="3">Belongs to the PTH2 family.</text>
</comment>
<comment type="catalytic activity">
    <reaction evidence="4">
        <text>an N-acyl-L-alpha-aminoacyl-tRNA + H2O = an N-acyl-L-amino acid + a tRNA + H(+)</text>
        <dbReference type="Rhea" id="RHEA:54448"/>
        <dbReference type="Rhea" id="RHEA-COMP:10123"/>
        <dbReference type="Rhea" id="RHEA-COMP:13883"/>
        <dbReference type="ChEBI" id="CHEBI:15377"/>
        <dbReference type="ChEBI" id="CHEBI:15378"/>
        <dbReference type="ChEBI" id="CHEBI:59874"/>
        <dbReference type="ChEBI" id="CHEBI:78442"/>
        <dbReference type="ChEBI" id="CHEBI:138191"/>
        <dbReference type="EC" id="3.1.1.29"/>
    </reaction>
</comment>
<sequence>MSVKQVIVVRKDLNMRKGKLAAQVAHASLKAVIDLAWWTDAYGNTHFGDIYDDDVIKWLKGDMTKIVVGVEIETELLGLYVKTNLTKIPHALIQDAGKTEFKKPTYTALAIGPAKEEDVDKITGNLVLL</sequence>
<dbReference type="NCBIfam" id="TIGR00283">
    <property type="entry name" value="arch_pth2"/>
    <property type="match status" value="1"/>
</dbReference>
<protein>
    <recommendedName>
        <fullName evidence="1">peptidyl-tRNA hydrolase</fullName>
        <ecNumber evidence="1">3.1.1.29</ecNumber>
    </recommendedName>
</protein>
<keyword evidence="2" id="KW-0378">Hydrolase</keyword>
<evidence type="ECO:0000256" key="3">
    <source>
        <dbReference type="ARBA" id="ARBA00038050"/>
    </source>
</evidence>
<dbReference type="GO" id="GO:0004045">
    <property type="term" value="F:peptidyl-tRNA hydrolase activity"/>
    <property type="evidence" value="ECO:0007669"/>
    <property type="project" value="UniProtKB-EC"/>
</dbReference>
<proteinExistence type="inferred from homology"/>
<organism evidence="5">
    <name type="scientific">marine sediment metagenome</name>
    <dbReference type="NCBI Taxonomy" id="412755"/>
    <lineage>
        <taxon>unclassified sequences</taxon>
        <taxon>metagenomes</taxon>
        <taxon>ecological metagenomes</taxon>
    </lineage>
</organism>
<dbReference type="InterPro" id="IPR023476">
    <property type="entry name" value="Pep_tRNA_hydro_II_dom_sf"/>
</dbReference>
<reference evidence="5" key="1">
    <citation type="journal article" date="2014" name="Front. Microbiol.">
        <title>High frequency of phylogenetically diverse reductive dehalogenase-homologous genes in deep subseafloor sedimentary metagenomes.</title>
        <authorList>
            <person name="Kawai M."/>
            <person name="Futagami T."/>
            <person name="Toyoda A."/>
            <person name="Takaki Y."/>
            <person name="Nishi S."/>
            <person name="Hori S."/>
            <person name="Arai W."/>
            <person name="Tsubouchi T."/>
            <person name="Morono Y."/>
            <person name="Uchiyama I."/>
            <person name="Ito T."/>
            <person name="Fujiyama A."/>
            <person name="Inagaki F."/>
            <person name="Takami H."/>
        </authorList>
    </citation>
    <scope>NUCLEOTIDE SEQUENCE</scope>
    <source>
        <strain evidence="5">Expedition CK06-06</strain>
    </source>
</reference>
<dbReference type="SUPFAM" id="SSF102462">
    <property type="entry name" value="Peptidyl-tRNA hydrolase II"/>
    <property type="match status" value="1"/>
</dbReference>
<dbReference type="PANTHER" id="PTHR12649">
    <property type="entry name" value="PEPTIDYL-TRNA HYDROLASE 2"/>
    <property type="match status" value="1"/>
</dbReference>
<dbReference type="AlphaFoldDB" id="X1AL82"/>
<comment type="caution">
    <text evidence="5">The sequence shown here is derived from an EMBL/GenBank/DDBJ whole genome shotgun (WGS) entry which is preliminary data.</text>
</comment>
<dbReference type="GO" id="GO:0005829">
    <property type="term" value="C:cytosol"/>
    <property type="evidence" value="ECO:0007669"/>
    <property type="project" value="TreeGrafter"/>
</dbReference>
<evidence type="ECO:0000256" key="1">
    <source>
        <dbReference type="ARBA" id="ARBA00013260"/>
    </source>
</evidence>
<accession>X1AL82</accession>